<dbReference type="EMBL" id="LXJU01000005">
    <property type="protein sequence ID" value="OGE54630.1"/>
    <property type="molecule type" value="Genomic_DNA"/>
</dbReference>
<name>A0A1F5LNN3_PENAI</name>
<dbReference type="RefSeq" id="XP_022490063.1">
    <property type="nucleotide sequence ID" value="XM_022629521.1"/>
</dbReference>
<dbReference type="GeneID" id="34574255"/>
<proteinExistence type="predicted"/>
<evidence type="ECO:0000313" key="2">
    <source>
        <dbReference type="Proteomes" id="UP000177622"/>
    </source>
</evidence>
<protein>
    <submittedName>
        <fullName evidence="1">Uncharacterized protein</fullName>
    </submittedName>
</protein>
<organism evidence="1 2">
    <name type="scientific">Penicillium arizonense</name>
    <dbReference type="NCBI Taxonomy" id="1835702"/>
    <lineage>
        <taxon>Eukaryota</taxon>
        <taxon>Fungi</taxon>
        <taxon>Dikarya</taxon>
        <taxon>Ascomycota</taxon>
        <taxon>Pezizomycotina</taxon>
        <taxon>Eurotiomycetes</taxon>
        <taxon>Eurotiomycetidae</taxon>
        <taxon>Eurotiales</taxon>
        <taxon>Aspergillaceae</taxon>
        <taxon>Penicillium</taxon>
    </lineage>
</organism>
<gene>
    <name evidence="1" type="ORF">PENARI_c005G00069</name>
</gene>
<keyword evidence="2" id="KW-1185">Reference proteome</keyword>
<reference evidence="1 2" key="1">
    <citation type="journal article" date="2016" name="Sci. Rep.">
        <title>Penicillium arizonense, a new, genome sequenced fungal species, reveals a high chemical diversity in secreted metabolites.</title>
        <authorList>
            <person name="Grijseels S."/>
            <person name="Nielsen J.C."/>
            <person name="Randelovic M."/>
            <person name="Nielsen J."/>
            <person name="Nielsen K.F."/>
            <person name="Workman M."/>
            <person name="Frisvad J.C."/>
        </authorList>
    </citation>
    <scope>NUCLEOTIDE SEQUENCE [LARGE SCALE GENOMIC DNA]</scope>
    <source>
        <strain evidence="1 2">CBS 141311</strain>
    </source>
</reference>
<accession>A0A1F5LNN3</accession>
<dbReference type="AlphaFoldDB" id="A0A1F5LNN3"/>
<comment type="caution">
    <text evidence="1">The sequence shown here is derived from an EMBL/GenBank/DDBJ whole genome shotgun (WGS) entry which is preliminary data.</text>
</comment>
<evidence type="ECO:0000313" key="1">
    <source>
        <dbReference type="EMBL" id="OGE54630.1"/>
    </source>
</evidence>
<dbReference type="Proteomes" id="UP000177622">
    <property type="component" value="Unassembled WGS sequence"/>
</dbReference>
<sequence>MAVIDEAPADTPANKVAVTTTPYNPVVAE</sequence>